<dbReference type="SUPFAM" id="SSF117281">
    <property type="entry name" value="Kelch motif"/>
    <property type="match status" value="1"/>
</dbReference>
<evidence type="ECO:0000313" key="5">
    <source>
        <dbReference type="Proteomes" id="UP000288216"/>
    </source>
</evidence>
<evidence type="ECO:0000259" key="3">
    <source>
        <dbReference type="Pfam" id="PF24981"/>
    </source>
</evidence>
<keyword evidence="5" id="KW-1185">Reference proteome</keyword>
<dbReference type="InterPro" id="IPR015915">
    <property type="entry name" value="Kelch-typ_b-propeller"/>
</dbReference>
<reference evidence="4 5" key="1">
    <citation type="journal article" date="2018" name="Nat. Ecol. Evol.">
        <title>Shark genomes provide insights into elasmobranch evolution and the origin of vertebrates.</title>
        <authorList>
            <person name="Hara Y"/>
            <person name="Yamaguchi K"/>
            <person name="Onimaru K"/>
            <person name="Kadota M"/>
            <person name="Koyanagi M"/>
            <person name="Keeley SD"/>
            <person name="Tatsumi K"/>
            <person name="Tanaka K"/>
            <person name="Motone F"/>
            <person name="Kageyama Y"/>
            <person name="Nozu R"/>
            <person name="Adachi N"/>
            <person name="Nishimura O"/>
            <person name="Nakagawa R"/>
            <person name="Tanegashima C"/>
            <person name="Kiyatake I"/>
            <person name="Matsumoto R"/>
            <person name="Murakumo K"/>
            <person name="Nishida K"/>
            <person name="Terakita A"/>
            <person name="Kuratani S"/>
            <person name="Sato K"/>
            <person name="Hyodo S Kuraku.S."/>
        </authorList>
    </citation>
    <scope>NUCLEOTIDE SEQUENCE [LARGE SCALE GENOMIC DNA]</scope>
</reference>
<dbReference type="OrthoDB" id="263283at2759"/>
<dbReference type="Pfam" id="PF24981">
    <property type="entry name" value="Beta-prop_ATRN-LZTR1"/>
    <property type="match status" value="1"/>
</dbReference>
<feature type="domain" description="Attractin/MKLN-like beta-propeller" evidence="3">
    <location>
        <begin position="7"/>
        <end position="102"/>
    </location>
</feature>
<accession>A0A401QCH1</accession>
<protein>
    <recommendedName>
        <fullName evidence="3">Attractin/MKLN-like beta-propeller domain-containing protein</fullName>
    </recommendedName>
</protein>
<comment type="caution">
    <text evidence="4">The sequence shown here is derived from an EMBL/GenBank/DDBJ whole genome shotgun (WGS) entry which is preliminary data.</text>
</comment>
<feature type="non-terminal residue" evidence="4">
    <location>
        <position position="1"/>
    </location>
</feature>
<keyword evidence="1" id="KW-0880">Kelch repeat</keyword>
<dbReference type="STRING" id="75743.A0A401QCH1"/>
<dbReference type="PANTHER" id="PTHR46093:SF18">
    <property type="entry name" value="FIBRONECTIN TYPE-III DOMAIN-CONTAINING PROTEIN"/>
    <property type="match status" value="1"/>
</dbReference>
<name>A0A401QCH1_SCYTO</name>
<dbReference type="Proteomes" id="UP000288216">
    <property type="component" value="Unassembled WGS sequence"/>
</dbReference>
<dbReference type="PANTHER" id="PTHR46093">
    <property type="entry name" value="ACYL-COA-BINDING DOMAIN-CONTAINING PROTEIN 5"/>
    <property type="match status" value="1"/>
</dbReference>
<dbReference type="Gene3D" id="2.120.10.80">
    <property type="entry name" value="Kelch-type beta propeller"/>
    <property type="match status" value="1"/>
</dbReference>
<evidence type="ECO:0000313" key="4">
    <source>
        <dbReference type="EMBL" id="GCB83071.1"/>
    </source>
</evidence>
<gene>
    <name evidence="4" type="ORF">scyTo_0023529</name>
</gene>
<sequence>FDLNDVLGDLIRYNFTSNQWHRSSLSPSPAGRHSHTVVEWKGRMLLFGGQLANGSLANDIWLYDPLAESWKLLSAANSQCPPGLAAHTATVVEQYLYVHGGECVWGEIGLISEVWMCRIDQ</sequence>
<organism evidence="4 5">
    <name type="scientific">Scyliorhinus torazame</name>
    <name type="common">Cloudy catshark</name>
    <name type="synonym">Catulus torazame</name>
    <dbReference type="NCBI Taxonomy" id="75743"/>
    <lineage>
        <taxon>Eukaryota</taxon>
        <taxon>Metazoa</taxon>
        <taxon>Chordata</taxon>
        <taxon>Craniata</taxon>
        <taxon>Vertebrata</taxon>
        <taxon>Chondrichthyes</taxon>
        <taxon>Elasmobranchii</taxon>
        <taxon>Galeomorphii</taxon>
        <taxon>Galeoidea</taxon>
        <taxon>Carcharhiniformes</taxon>
        <taxon>Scyliorhinidae</taxon>
        <taxon>Scyliorhinus</taxon>
    </lineage>
</organism>
<dbReference type="AlphaFoldDB" id="A0A401QCH1"/>
<evidence type="ECO:0000256" key="1">
    <source>
        <dbReference type="ARBA" id="ARBA00022441"/>
    </source>
</evidence>
<evidence type="ECO:0000256" key="2">
    <source>
        <dbReference type="ARBA" id="ARBA00022737"/>
    </source>
</evidence>
<dbReference type="InterPro" id="IPR056737">
    <property type="entry name" value="Beta-prop_ATRN-MKLN-like"/>
</dbReference>
<keyword evidence="2" id="KW-0677">Repeat</keyword>
<proteinExistence type="predicted"/>
<dbReference type="EMBL" id="BFAA01030310">
    <property type="protein sequence ID" value="GCB83071.1"/>
    <property type="molecule type" value="Genomic_DNA"/>
</dbReference>